<name>A0A365PPM4_9GAMM</name>
<dbReference type="Proteomes" id="UP000683436">
    <property type="component" value="Chromosome"/>
</dbReference>
<evidence type="ECO:0000313" key="2">
    <source>
        <dbReference type="EMBL" id="QWV17926.1"/>
    </source>
</evidence>
<dbReference type="EMBL" id="CP076683">
    <property type="protein sequence ID" value="QWV17926.1"/>
    <property type="molecule type" value="Genomic_DNA"/>
</dbReference>
<evidence type="ECO:0000313" key="4">
    <source>
        <dbReference type="Proteomes" id="UP000252554"/>
    </source>
</evidence>
<evidence type="ECO:0000256" key="1">
    <source>
        <dbReference type="SAM" id="Phobius"/>
    </source>
</evidence>
<dbReference type="EMBL" id="QNTV01000023">
    <property type="protein sequence ID" value="RBA52661.1"/>
    <property type="molecule type" value="Genomic_DNA"/>
</dbReference>
<feature type="transmembrane region" description="Helical" evidence="1">
    <location>
        <begin position="36"/>
        <end position="57"/>
    </location>
</feature>
<accession>A0A365PPM4</accession>
<organism evidence="3 4">
    <name type="scientific">Stutzerimonas zhaodongensis</name>
    <dbReference type="NCBI Taxonomy" id="1176257"/>
    <lineage>
        <taxon>Bacteria</taxon>
        <taxon>Pseudomonadati</taxon>
        <taxon>Pseudomonadota</taxon>
        <taxon>Gammaproteobacteria</taxon>
        <taxon>Pseudomonadales</taxon>
        <taxon>Pseudomonadaceae</taxon>
        <taxon>Stutzerimonas</taxon>
    </lineage>
</organism>
<keyword evidence="1" id="KW-1133">Transmembrane helix</keyword>
<reference evidence="3 4" key="1">
    <citation type="submission" date="2018-06" db="EMBL/GenBank/DDBJ databases">
        <title>Whole genome sequencing of four bacterial strains from South Shetland trench revealing bio-synthetic gene clusters.</title>
        <authorList>
            <person name="Abdel-Mageed W.M."/>
            <person name="Lehri B."/>
            <person name="Jarmusch S.A."/>
            <person name="Miranda K."/>
            <person name="Goodfellow M."/>
            <person name="Jaspars M."/>
            <person name="Karlyshev A.V."/>
        </authorList>
    </citation>
    <scope>NUCLEOTIDE SEQUENCE [LARGE SCALE GENOMIC DNA]</scope>
    <source>
        <strain evidence="3 4">SST2</strain>
    </source>
</reference>
<sequence length="174" mass="19363">MLNQFAKGLLVATSMTPILGAVAVNQIAQDLPYSNWAPWLAVAILLGLICWLMLLLVTRNGEQHRLTVQEFEKSDKEIVVFLLTYLLPFLATDKLDFTGEWITGVYIFAVIFFTVAHAGAFHFNPVMGLLGYHFYAVKDDSGASCLLISKKVVRRPGEALNVVVLTDGIYLQRT</sequence>
<keyword evidence="1" id="KW-0472">Membrane</keyword>
<feature type="transmembrane region" description="Helical" evidence="1">
    <location>
        <begin position="101"/>
        <end position="123"/>
    </location>
</feature>
<evidence type="ECO:0000313" key="3">
    <source>
        <dbReference type="EMBL" id="RBA52661.1"/>
    </source>
</evidence>
<dbReference type="RefSeq" id="WP_128121726.1">
    <property type="nucleotide sequence ID" value="NZ_CP076683.1"/>
</dbReference>
<protein>
    <submittedName>
        <fullName evidence="3">Uncharacterized protein</fullName>
    </submittedName>
</protein>
<dbReference type="AlphaFoldDB" id="A0A365PPM4"/>
<feature type="transmembrane region" description="Helical" evidence="1">
    <location>
        <begin position="78"/>
        <end position="95"/>
    </location>
</feature>
<gene>
    <name evidence="3" type="ORF">DQ403_20450</name>
    <name evidence="2" type="ORF">KQ248_04315</name>
</gene>
<dbReference type="Proteomes" id="UP000252554">
    <property type="component" value="Unassembled WGS sequence"/>
</dbReference>
<evidence type="ECO:0000313" key="5">
    <source>
        <dbReference type="Proteomes" id="UP000683436"/>
    </source>
</evidence>
<proteinExistence type="predicted"/>
<keyword evidence="5" id="KW-1185">Reference proteome</keyword>
<reference evidence="2 5" key="2">
    <citation type="submission" date="2021-06" db="EMBL/GenBank/DDBJ databases">
        <title>Microbial metabolic specificity influences pelagic lipid remineralization.</title>
        <authorList>
            <person name="Behrendt L."/>
            <person name="Hunter J.E."/>
            <person name="Alcolombri U."/>
            <person name="Smriga S."/>
            <person name="Mincer T."/>
            <person name="Lowenstein D.P."/>
            <person name="Peaudecerf F.J."/>
            <person name="Fernandez V.I."/>
            <person name="Fredricks H."/>
            <person name="Almblad H."/>
            <person name="Harrison J.J."/>
            <person name="Stocker R."/>
            <person name="Van Mooy B.A.S."/>
        </authorList>
    </citation>
    <scope>NUCLEOTIDE SEQUENCE [LARGE SCALE GENOMIC DNA]</scope>
    <source>
        <strain evidence="2 5">A252</strain>
    </source>
</reference>
<keyword evidence="1" id="KW-0812">Transmembrane</keyword>